<keyword evidence="2" id="KW-0732">Signal</keyword>
<keyword evidence="1" id="KW-1133">Transmembrane helix</keyword>
<keyword evidence="4" id="KW-1185">Reference proteome</keyword>
<protein>
    <submittedName>
        <fullName evidence="3">Uncharacterized protein</fullName>
    </submittedName>
</protein>
<sequence length="59" mass="6630">MKKQFTHIFTLLTMALVMAAVPVCSFAATGGKSHVREILFAGIAIAFAIDMWREFKKRK</sequence>
<organism evidence="3 4">
    <name type="scientific">Mogibacterium kristiansenii</name>
    <dbReference type="NCBI Taxonomy" id="2606708"/>
    <lineage>
        <taxon>Bacteria</taxon>
        <taxon>Bacillati</taxon>
        <taxon>Bacillota</taxon>
        <taxon>Clostridia</taxon>
        <taxon>Peptostreptococcales</taxon>
        <taxon>Anaerovoracaceae</taxon>
        <taxon>Mogibacterium</taxon>
    </lineage>
</organism>
<feature type="signal peptide" evidence="2">
    <location>
        <begin position="1"/>
        <end position="19"/>
    </location>
</feature>
<evidence type="ECO:0000313" key="3">
    <source>
        <dbReference type="EMBL" id="MST70348.1"/>
    </source>
</evidence>
<keyword evidence="1" id="KW-0812">Transmembrane</keyword>
<evidence type="ECO:0000256" key="1">
    <source>
        <dbReference type="SAM" id="Phobius"/>
    </source>
</evidence>
<dbReference type="EMBL" id="VUNA01000004">
    <property type="protein sequence ID" value="MST70348.1"/>
    <property type="molecule type" value="Genomic_DNA"/>
</dbReference>
<feature type="transmembrane region" description="Helical" evidence="1">
    <location>
        <begin position="37"/>
        <end position="55"/>
    </location>
</feature>
<keyword evidence="1" id="KW-0472">Membrane</keyword>
<name>A0A6N7XGK4_9FIRM</name>
<gene>
    <name evidence="3" type="ORF">FYJ65_03165</name>
</gene>
<dbReference type="RefSeq" id="WP_154553906.1">
    <property type="nucleotide sequence ID" value="NZ_JAQXUZ010000018.1"/>
</dbReference>
<comment type="caution">
    <text evidence="3">The sequence shown here is derived from an EMBL/GenBank/DDBJ whole genome shotgun (WGS) entry which is preliminary data.</text>
</comment>
<proteinExistence type="predicted"/>
<reference evidence="3 4" key="1">
    <citation type="submission" date="2019-08" db="EMBL/GenBank/DDBJ databases">
        <title>In-depth cultivation of the pig gut microbiome towards novel bacterial diversity and tailored functional studies.</title>
        <authorList>
            <person name="Wylensek D."/>
            <person name="Hitch T.C.A."/>
            <person name="Clavel T."/>
        </authorList>
    </citation>
    <scope>NUCLEOTIDE SEQUENCE [LARGE SCALE GENOMIC DNA]</scope>
    <source>
        <strain evidence="3 4">WCA-MUC-591-APC-4B</strain>
    </source>
</reference>
<evidence type="ECO:0000313" key="4">
    <source>
        <dbReference type="Proteomes" id="UP000469424"/>
    </source>
</evidence>
<evidence type="ECO:0000256" key="2">
    <source>
        <dbReference type="SAM" id="SignalP"/>
    </source>
</evidence>
<accession>A0A6N7XGK4</accession>
<feature type="chain" id="PRO_5039598665" evidence="2">
    <location>
        <begin position="20"/>
        <end position="59"/>
    </location>
</feature>
<dbReference type="AlphaFoldDB" id="A0A6N7XGK4"/>
<dbReference type="Proteomes" id="UP000469424">
    <property type="component" value="Unassembled WGS sequence"/>
</dbReference>